<evidence type="ECO:0008006" key="4">
    <source>
        <dbReference type="Google" id="ProtNLM"/>
    </source>
</evidence>
<dbReference type="eggNOG" id="ENOG502ZS3S">
    <property type="taxonomic scope" value="Bacteria"/>
</dbReference>
<evidence type="ECO:0000256" key="1">
    <source>
        <dbReference type="SAM" id="Phobius"/>
    </source>
</evidence>
<keyword evidence="1" id="KW-0812">Transmembrane</keyword>
<evidence type="ECO:0000313" key="2">
    <source>
        <dbReference type="EMBL" id="AFK07001.1"/>
    </source>
</evidence>
<reference evidence="2 3" key="1">
    <citation type="journal article" date="2012" name="Genome Biol. Evol.">
        <title>Genome Sequence of the Mesophilic Thermotogales Bacterium Mesotoga prima MesG1.Ag.4.2 Reveals the Largest Thermotogales Genome To Date.</title>
        <authorList>
            <person name="Zhaxybayeva O."/>
            <person name="Swithers K.S."/>
            <person name="Foght J."/>
            <person name="Green A.G."/>
            <person name="Bruce D."/>
            <person name="Detter C."/>
            <person name="Han S."/>
            <person name="Teshima H."/>
            <person name="Han J."/>
            <person name="Woyke T."/>
            <person name="Pitluck S."/>
            <person name="Nolan M."/>
            <person name="Ivanova N."/>
            <person name="Pati A."/>
            <person name="Land M.L."/>
            <person name="Dlutek M."/>
            <person name="Doolittle W.F."/>
            <person name="Noll K.M."/>
            <person name="Nesbo C.L."/>
        </authorList>
    </citation>
    <scope>NUCLEOTIDE SEQUENCE [LARGE SCALE GENOMIC DNA]</scope>
    <source>
        <strain evidence="3">mesG1.Ag.4.2</strain>
    </source>
</reference>
<dbReference type="STRING" id="660470.Theba_1313"/>
<keyword evidence="3" id="KW-1185">Reference proteome</keyword>
<gene>
    <name evidence="2" type="ORF">Theba_1313</name>
</gene>
<dbReference type="AlphaFoldDB" id="I2F4Z8"/>
<dbReference type="HOGENOM" id="CLU_1545825_0_0_0"/>
<evidence type="ECO:0000313" key="3">
    <source>
        <dbReference type="Proteomes" id="UP000002881"/>
    </source>
</evidence>
<accession>I2F4Z8</accession>
<keyword evidence="1" id="KW-1133">Transmembrane helix</keyword>
<dbReference type="KEGG" id="mpg:Theba_1313"/>
<keyword evidence="1" id="KW-0472">Membrane</keyword>
<name>I2F4Z8_9BACT</name>
<organism evidence="2 3">
    <name type="scientific">Mesotoga prima MesG1.Ag.4.2</name>
    <dbReference type="NCBI Taxonomy" id="660470"/>
    <lineage>
        <taxon>Bacteria</taxon>
        <taxon>Thermotogati</taxon>
        <taxon>Thermotogota</taxon>
        <taxon>Thermotogae</taxon>
        <taxon>Kosmotogales</taxon>
        <taxon>Kosmotogaceae</taxon>
        <taxon>Mesotoga</taxon>
    </lineage>
</organism>
<proteinExistence type="predicted"/>
<dbReference type="EMBL" id="CP003532">
    <property type="protein sequence ID" value="AFK07001.1"/>
    <property type="molecule type" value="Genomic_DNA"/>
</dbReference>
<sequence precursor="true">MIRNSEARSRGLTMTEMLVVMALSFIVVSVVLIVGNVAAREIRKINANMEVNEEISRFQLSLKQIVTRSWTGLGDIEVENTTIGMLTSVPYARKNEIYEQTPATVTFDQVRNEVVYSFHDQNNVVSTDVLAKGVLDCRFKYESVFLTYDATFSTYSEDMPVVIKNVKGAVRFY</sequence>
<dbReference type="Proteomes" id="UP000002881">
    <property type="component" value="Chromosome"/>
</dbReference>
<protein>
    <recommendedName>
        <fullName evidence="4">Prepilin-type N-terminal cleavage/methylation domain-containing protein</fullName>
    </recommendedName>
</protein>
<feature type="transmembrane region" description="Helical" evidence="1">
    <location>
        <begin position="17"/>
        <end position="39"/>
    </location>
</feature>